<protein>
    <submittedName>
        <fullName evidence="1">Uncharacterized protein</fullName>
    </submittedName>
</protein>
<dbReference type="AlphaFoldDB" id="A0A4Z0AA37"/>
<reference evidence="1 2" key="1">
    <citation type="submission" date="2019-02" db="EMBL/GenBank/DDBJ databases">
        <title>Genome sequencing of the rare red list fungi Hericium alpestre (H. flagellum).</title>
        <authorList>
            <person name="Buettner E."/>
            <person name="Kellner H."/>
        </authorList>
    </citation>
    <scope>NUCLEOTIDE SEQUENCE [LARGE SCALE GENOMIC DNA]</scope>
    <source>
        <strain evidence="1 2">DSM 108284</strain>
    </source>
</reference>
<gene>
    <name evidence="1" type="ORF">EWM64_g24</name>
</gene>
<accession>A0A4Z0AA37</accession>
<sequence>MQSAPLKLAGDLAAAISYYLCFGMPPVAAPTKHDKVYFGQPFEIVARPMIIFSAVGTRLFIDAHTP</sequence>
<comment type="caution">
    <text evidence="1">The sequence shown here is derived from an EMBL/GenBank/DDBJ whole genome shotgun (WGS) entry which is preliminary data.</text>
</comment>
<proteinExistence type="predicted"/>
<keyword evidence="2" id="KW-1185">Reference proteome</keyword>
<organism evidence="1 2">
    <name type="scientific">Hericium alpestre</name>
    <dbReference type="NCBI Taxonomy" id="135208"/>
    <lineage>
        <taxon>Eukaryota</taxon>
        <taxon>Fungi</taxon>
        <taxon>Dikarya</taxon>
        <taxon>Basidiomycota</taxon>
        <taxon>Agaricomycotina</taxon>
        <taxon>Agaricomycetes</taxon>
        <taxon>Russulales</taxon>
        <taxon>Hericiaceae</taxon>
        <taxon>Hericium</taxon>
    </lineage>
</organism>
<evidence type="ECO:0000313" key="1">
    <source>
        <dbReference type="EMBL" id="TFY83966.1"/>
    </source>
</evidence>
<dbReference type="Proteomes" id="UP000298061">
    <property type="component" value="Unassembled WGS sequence"/>
</dbReference>
<dbReference type="EMBL" id="SFCI01000002">
    <property type="protein sequence ID" value="TFY83966.1"/>
    <property type="molecule type" value="Genomic_DNA"/>
</dbReference>
<name>A0A4Z0AA37_9AGAM</name>
<evidence type="ECO:0000313" key="2">
    <source>
        <dbReference type="Proteomes" id="UP000298061"/>
    </source>
</evidence>